<sequence length="221" mass="24647">MMGNSDRPLVSVVMLAWNRSDDVRESLMRLREQAYQPLEIIVVDNASTDGTPEMVAAAFPEVSLLRMPENLGIAAYNRGFEKANGEFIVIIDDDSFPAKHAIGRMVDKFEANQQLAVVAFDVRNYASFDPTRDDELPSVATASSGDYLMSFNGAGAGVRKSVFEQAGYYPAEFFLYNNELDTAIRIHDAGYEIAFFADVVAYHKFSPVNRSSWRAPFLLYA</sequence>
<dbReference type="InterPro" id="IPR029044">
    <property type="entry name" value="Nucleotide-diphossugar_trans"/>
</dbReference>
<comment type="similarity">
    <text evidence="2">Belongs to the glycosyltransferase 2 family.</text>
</comment>
<evidence type="ECO:0000313" key="6">
    <source>
        <dbReference type="EMBL" id="MDG0794580.1"/>
    </source>
</evidence>
<evidence type="ECO:0000256" key="3">
    <source>
        <dbReference type="ARBA" id="ARBA00022676"/>
    </source>
</evidence>
<dbReference type="SUPFAM" id="SSF53448">
    <property type="entry name" value="Nucleotide-diphospho-sugar transferases"/>
    <property type="match status" value="1"/>
</dbReference>
<evidence type="ECO:0000313" key="7">
    <source>
        <dbReference type="Proteomes" id="UP001153387"/>
    </source>
</evidence>
<comment type="pathway">
    <text evidence="1">Cell wall biogenesis; cell wall polysaccharide biosynthesis.</text>
</comment>
<evidence type="ECO:0000256" key="2">
    <source>
        <dbReference type="ARBA" id="ARBA00006739"/>
    </source>
</evidence>
<feature type="domain" description="Glycosyltransferase 2-like" evidence="5">
    <location>
        <begin position="11"/>
        <end position="149"/>
    </location>
</feature>
<gene>
    <name evidence="6" type="ORF">OMP38_29880</name>
</gene>
<dbReference type="PANTHER" id="PTHR43179">
    <property type="entry name" value="RHAMNOSYLTRANSFERASE WBBL"/>
    <property type="match status" value="1"/>
</dbReference>
<proteinExistence type="inferred from homology"/>
<dbReference type="Proteomes" id="UP001153387">
    <property type="component" value="Unassembled WGS sequence"/>
</dbReference>
<comment type="caution">
    <text evidence="6">The sequence shown here is derived from an EMBL/GenBank/DDBJ whole genome shotgun (WGS) entry which is preliminary data.</text>
</comment>
<dbReference type="AlphaFoldDB" id="A0A9X4KRW6"/>
<evidence type="ECO:0000256" key="1">
    <source>
        <dbReference type="ARBA" id="ARBA00004776"/>
    </source>
</evidence>
<organism evidence="6 7">
    <name type="scientific">Cohnella ginsengisoli</name>
    <dbReference type="NCBI Taxonomy" id="425004"/>
    <lineage>
        <taxon>Bacteria</taxon>
        <taxon>Bacillati</taxon>
        <taxon>Bacillota</taxon>
        <taxon>Bacilli</taxon>
        <taxon>Bacillales</taxon>
        <taxon>Paenibacillaceae</taxon>
        <taxon>Cohnella</taxon>
    </lineage>
</organism>
<keyword evidence="3" id="KW-0328">Glycosyltransferase</keyword>
<dbReference type="InterPro" id="IPR001173">
    <property type="entry name" value="Glyco_trans_2-like"/>
</dbReference>
<dbReference type="Pfam" id="PF00535">
    <property type="entry name" value="Glycos_transf_2"/>
    <property type="match status" value="1"/>
</dbReference>
<keyword evidence="4" id="KW-0808">Transferase</keyword>
<protein>
    <submittedName>
        <fullName evidence="6">Glycosyltransferase family 2 protein</fullName>
    </submittedName>
</protein>
<accession>A0A9X4KRW6</accession>
<dbReference type="Gene3D" id="3.90.550.10">
    <property type="entry name" value="Spore Coat Polysaccharide Biosynthesis Protein SpsA, Chain A"/>
    <property type="match status" value="1"/>
</dbReference>
<dbReference type="EMBL" id="JAPDHZ010000006">
    <property type="protein sequence ID" value="MDG0794580.1"/>
    <property type="molecule type" value="Genomic_DNA"/>
</dbReference>
<dbReference type="PANTHER" id="PTHR43179:SF12">
    <property type="entry name" value="GALACTOFURANOSYLTRANSFERASE GLFT2"/>
    <property type="match status" value="1"/>
</dbReference>
<evidence type="ECO:0000256" key="4">
    <source>
        <dbReference type="ARBA" id="ARBA00022679"/>
    </source>
</evidence>
<dbReference type="GO" id="GO:0016757">
    <property type="term" value="F:glycosyltransferase activity"/>
    <property type="evidence" value="ECO:0007669"/>
    <property type="project" value="UniProtKB-KW"/>
</dbReference>
<reference evidence="6 7" key="1">
    <citation type="submission" date="2022-10" db="EMBL/GenBank/DDBJ databases">
        <title>Comparative genomic analysis of Cohnella hashimotonis sp. nov., isolated from the International Space Station.</title>
        <authorList>
            <person name="Simpson A."/>
            <person name="Venkateswaran K."/>
        </authorList>
    </citation>
    <scope>NUCLEOTIDE SEQUENCE [LARGE SCALE GENOMIC DNA]</scope>
    <source>
        <strain evidence="6 7">DSM 18997</strain>
    </source>
</reference>
<keyword evidence="7" id="KW-1185">Reference proteome</keyword>
<evidence type="ECO:0000259" key="5">
    <source>
        <dbReference type="Pfam" id="PF00535"/>
    </source>
</evidence>
<dbReference type="RefSeq" id="WP_277568313.1">
    <property type="nucleotide sequence ID" value="NZ_JAPDHZ010000006.1"/>
</dbReference>
<name>A0A9X4KRW6_9BACL</name>